<dbReference type="EMBL" id="QJSU01000009">
    <property type="protein sequence ID" value="PYE38104.1"/>
    <property type="molecule type" value="Genomic_DNA"/>
</dbReference>
<proteinExistence type="predicted"/>
<dbReference type="AlphaFoldDB" id="A0A2V4VS14"/>
<keyword evidence="1" id="KW-0175">Coiled coil</keyword>
<comment type="caution">
    <text evidence="2">The sequence shown here is derived from an EMBL/GenBank/DDBJ whole genome shotgun (WGS) entry which is preliminary data.</text>
</comment>
<feature type="coiled-coil region" evidence="1">
    <location>
        <begin position="391"/>
        <end position="418"/>
    </location>
</feature>
<sequence length="489" mass="56686">MKDYISFRDFIFHLSSVNDESLYEVVTYLLHYDLGAVDFYNIDTDHKIIRFKPGEFDTVTEFLKEIQKALSFSSEKWVWSNPTSLKELRDQDRRALTDTVSKAMHCFFKKADVSGFEPLNGLLHFEDVDVKHTVQVENIEDLIDSEFEKQHREYVAVNDFVNDLYKGIGSGKPLKFTLKSLLENTPLREVKLYRFQNLNYSLVSPTDNSKYKNTDDLLRHFYNVLDDEQTGTVTSDREPFKDFYFNHSEIQDLVNSDLNVETKQLNQIDKQLPTPPPMPLEDKNVINDLGENQRLLITYAFFTLEDMTCLIIDENPAYINNDANYLRHHRMVCNAIDAGSLVPNDTDRISAEQVKTWLANHNFIYKGFNDNLSNDRDKVGIAVVGHVFKTYDQLVEELVTANNTIKDLKNKLAQVDATKYSYITPAMEIMDAVINEFWVNYDPEQQAPKQLIITDWITQNFDISPALALNIDKVCRHSDARRGGQYKRS</sequence>
<name>A0A2V4VS14_9GAMM</name>
<keyword evidence="3" id="KW-1185">Reference proteome</keyword>
<organism evidence="2 3">
    <name type="scientific">Psychrobacter fozii</name>
    <dbReference type="NCBI Taxonomy" id="198480"/>
    <lineage>
        <taxon>Bacteria</taxon>
        <taxon>Pseudomonadati</taxon>
        <taxon>Pseudomonadota</taxon>
        <taxon>Gammaproteobacteria</taxon>
        <taxon>Moraxellales</taxon>
        <taxon>Moraxellaceae</taxon>
        <taxon>Psychrobacter</taxon>
    </lineage>
</organism>
<gene>
    <name evidence="2" type="ORF">DFP82_10951</name>
</gene>
<evidence type="ECO:0000313" key="2">
    <source>
        <dbReference type="EMBL" id="PYE38104.1"/>
    </source>
</evidence>
<accession>A0A2V4VS14</accession>
<evidence type="ECO:0000256" key="1">
    <source>
        <dbReference type="SAM" id="Coils"/>
    </source>
</evidence>
<protein>
    <submittedName>
        <fullName evidence="2">Uncharacterized protein</fullName>
    </submittedName>
</protein>
<evidence type="ECO:0000313" key="3">
    <source>
        <dbReference type="Proteomes" id="UP000247746"/>
    </source>
</evidence>
<dbReference type="Proteomes" id="UP000247746">
    <property type="component" value="Unassembled WGS sequence"/>
</dbReference>
<reference evidence="2 3" key="1">
    <citation type="submission" date="2018-06" db="EMBL/GenBank/DDBJ databases">
        <title>Genomic Encyclopedia of Type Strains, Phase III (KMG-III): the genomes of soil and plant-associated and newly described type strains.</title>
        <authorList>
            <person name="Whitman W."/>
        </authorList>
    </citation>
    <scope>NUCLEOTIDE SEQUENCE [LARGE SCALE GENOMIC DNA]</scope>
    <source>
        <strain evidence="2 3">CECT 5889</strain>
    </source>
</reference>